<dbReference type="SMART" id="SM00591">
    <property type="entry name" value="RWD"/>
    <property type="match status" value="1"/>
</dbReference>
<protein>
    <recommendedName>
        <fullName evidence="8">RWD domain-containing protein</fullName>
    </recommendedName>
</protein>
<feature type="domain" description="RWD" evidence="8">
    <location>
        <begin position="10"/>
        <end position="106"/>
    </location>
</feature>
<evidence type="ECO:0000256" key="2">
    <source>
        <dbReference type="ARBA" id="ARBA00007665"/>
    </source>
</evidence>
<keyword evidence="3" id="KW-0963">Cytoplasm</keyword>
<dbReference type="GO" id="GO:0005737">
    <property type="term" value="C:cytoplasm"/>
    <property type="evidence" value="ECO:0007669"/>
    <property type="project" value="UniProtKB-SubCell"/>
</dbReference>
<dbReference type="Pfam" id="PF01205">
    <property type="entry name" value="Impact_N"/>
    <property type="match status" value="1"/>
</dbReference>
<dbReference type="Pfam" id="PF05773">
    <property type="entry name" value="RWD"/>
    <property type="match status" value="1"/>
</dbReference>
<dbReference type="OrthoDB" id="69641at2759"/>
<comment type="subcellular location">
    <subcellularLocation>
        <location evidence="1">Cytoplasm</location>
    </subcellularLocation>
</comment>
<dbReference type="CDD" id="cd23822">
    <property type="entry name" value="RWD_ScYIH1-like"/>
    <property type="match status" value="1"/>
</dbReference>
<reference evidence="9" key="1">
    <citation type="submission" date="2020-10" db="EMBL/GenBank/DDBJ databases">
        <authorList>
            <person name="Roach M.J.R."/>
        </authorList>
    </citation>
    <scope>NUCLEOTIDE SEQUENCE</scope>
    <source>
        <strain evidence="9">CBS 1945</strain>
    </source>
</reference>
<evidence type="ECO:0000256" key="5">
    <source>
        <dbReference type="ARBA" id="ARBA00022845"/>
    </source>
</evidence>
<dbReference type="AlphaFoldDB" id="A0A875S2L5"/>
<evidence type="ECO:0000256" key="7">
    <source>
        <dbReference type="SAM" id="MobiDB-lite"/>
    </source>
</evidence>
<evidence type="ECO:0000313" key="10">
    <source>
        <dbReference type="Proteomes" id="UP000662931"/>
    </source>
</evidence>
<dbReference type="PANTHER" id="PTHR16301:SF25">
    <property type="entry name" value="PROTEIN IMPACT"/>
    <property type="match status" value="1"/>
</dbReference>
<keyword evidence="10" id="KW-1185">Reference proteome</keyword>
<evidence type="ECO:0000259" key="8">
    <source>
        <dbReference type="PROSITE" id="PS50908"/>
    </source>
</evidence>
<dbReference type="InterPro" id="IPR020568">
    <property type="entry name" value="Ribosomal_Su5_D2-typ_SF"/>
</dbReference>
<keyword evidence="5" id="KW-0810">Translation regulation</keyword>
<dbReference type="PANTHER" id="PTHR16301">
    <property type="entry name" value="IMPACT-RELATED"/>
    <property type="match status" value="1"/>
</dbReference>
<dbReference type="GO" id="GO:0140469">
    <property type="term" value="P:GCN2-mediated signaling"/>
    <property type="evidence" value="ECO:0007669"/>
    <property type="project" value="TreeGrafter"/>
</dbReference>
<evidence type="ECO:0000256" key="6">
    <source>
        <dbReference type="ARBA" id="ARBA00023016"/>
    </source>
</evidence>
<dbReference type="InterPro" id="IPR006575">
    <property type="entry name" value="RWD_dom"/>
</dbReference>
<dbReference type="SUPFAM" id="SSF54495">
    <property type="entry name" value="UBC-like"/>
    <property type="match status" value="1"/>
</dbReference>
<dbReference type="InterPro" id="IPR016135">
    <property type="entry name" value="UBQ-conjugating_enzyme/RWD"/>
</dbReference>
<dbReference type="SUPFAM" id="SSF54211">
    <property type="entry name" value="Ribosomal protein S5 domain 2-like"/>
    <property type="match status" value="1"/>
</dbReference>
<dbReference type="Gene3D" id="3.10.110.10">
    <property type="entry name" value="Ubiquitin Conjugating Enzyme"/>
    <property type="match status" value="1"/>
</dbReference>
<sequence>MDMESDDLKDEIRAIQAIYPECIQKLAPLIYRFKLPQHEKVTFKMSFPDTYPMKKPVVLDVVSASEYYHGDKLRQTFDQVLEEIYQKDLVVIFDLFSEVDGKLSDEPEEDVEEVTDKMKEVSIENNAEYTYNEQREISHAKTNKSPAAEPESTDPLEGWSVSDIIKDRKSTFIGFAREVYSVEEVDRWVNNLLYDRKVAKANHVMRAYRIKEDNSNVIYEDCDDDGEAASGSRLLHLLEIMDAWNAVVVVVRWFGGTHLGPVRFRHINECARDALVKGALVKRNDKKRKGN</sequence>
<accession>A0A875S2L5</accession>
<dbReference type="PROSITE" id="PS50908">
    <property type="entry name" value="RWD"/>
    <property type="match status" value="1"/>
</dbReference>
<keyword evidence="6" id="KW-0346">Stress response</keyword>
<dbReference type="GO" id="GO:0006446">
    <property type="term" value="P:regulation of translational initiation"/>
    <property type="evidence" value="ECO:0007669"/>
    <property type="project" value="TreeGrafter"/>
</dbReference>
<evidence type="ECO:0000256" key="3">
    <source>
        <dbReference type="ARBA" id="ARBA00022490"/>
    </source>
</evidence>
<organism evidence="9 10">
    <name type="scientific">Eeniella nana</name>
    <name type="common">Yeast</name>
    <name type="synonym">Brettanomyces nanus</name>
    <dbReference type="NCBI Taxonomy" id="13502"/>
    <lineage>
        <taxon>Eukaryota</taxon>
        <taxon>Fungi</taxon>
        <taxon>Dikarya</taxon>
        <taxon>Ascomycota</taxon>
        <taxon>Saccharomycotina</taxon>
        <taxon>Pichiomycetes</taxon>
        <taxon>Pichiales</taxon>
        <taxon>Pichiaceae</taxon>
        <taxon>Brettanomyces</taxon>
    </lineage>
</organism>
<dbReference type="GeneID" id="62195317"/>
<proteinExistence type="inferred from homology"/>
<evidence type="ECO:0000256" key="1">
    <source>
        <dbReference type="ARBA" id="ARBA00004496"/>
    </source>
</evidence>
<keyword evidence="4" id="KW-0678">Repressor</keyword>
<dbReference type="InterPro" id="IPR023582">
    <property type="entry name" value="Impact"/>
</dbReference>
<dbReference type="Proteomes" id="UP000662931">
    <property type="component" value="Chromosome 1"/>
</dbReference>
<dbReference type="Gene3D" id="3.30.230.30">
    <property type="entry name" value="Impact, N-terminal domain"/>
    <property type="match status" value="1"/>
</dbReference>
<comment type="similarity">
    <text evidence="2">Belongs to the IMPACT family.</text>
</comment>
<gene>
    <name evidence="9" type="ORF">FOA43_001916</name>
</gene>
<dbReference type="KEGG" id="bnn:FOA43_001916"/>
<evidence type="ECO:0000313" key="9">
    <source>
        <dbReference type="EMBL" id="QPG74585.1"/>
    </source>
</evidence>
<dbReference type="RefSeq" id="XP_038778150.1">
    <property type="nucleotide sequence ID" value="XM_038922222.1"/>
</dbReference>
<name>A0A875S2L5_EENNA</name>
<evidence type="ECO:0000256" key="4">
    <source>
        <dbReference type="ARBA" id="ARBA00022491"/>
    </source>
</evidence>
<dbReference type="InterPro" id="IPR001498">
    <property type="entry name" value="Impact_N"/>
</dbReference>
<dbReference type="EMBL" id="CP064812">
    <property type="protein sequence ID" value="QPG74585.1"/>
    <property type="molecule type" value="Genomic_DNA"/>
</dbReference>
<dbReference type="InterPro" id="IPR036956">
    <property type="entry name" value="Impact_N_sf"/>
</dbReference>
<feature type="region of interest" description="Disordered" evidence="7">
    <location>
        <begin position="132"/>
        <end position="156"/>
    </location>
</feature>